<accession>A0A811V4D0</accession>
<proteinExistence type="predicted"/>
<evidence type="ECO:0000313" key="1">
    <source>
        <dbReference type="EMBL" id="CAD7004706.1"/>
    </source>
</evidence>
<protein>
    <submittedName>
        <fullName evidence="1">(Mediterranean fruit fly) hypothetical protein</fullName>
    </submittedName>
</protein>
<dbReference type="EMBL" id="CAJHJT010000034">
    <property type="protein sequence ID" value="CAD7004706.1"/>
    <property type="molecule type" value="Genomic_DNA"/>
</dbReference>
<comment type="caution">
    <text evidence="1">The sequence shown here is derived from an EMBL/GenBank/DDBJ whole genome shotgun (WGS) entry which is preliminary data.</text>
</comment>
<gene>
    <name evidence="1" type="ORF">CCAP1982_LOCUS13099</name>
</gene>
<reference evidence="1" key="1">
    <citation type="submission" date="2020-11" db="EMBL/GenBank/DDBJ databases">
        <authorList>
            <person name="Whitehead M."/>
        </authorList>
    </citation>
    <scope>NUCLEOTIDE SEQUENCE</scope>
    <source>
        <strain evidence="1">EGII</strain>
    </source>
</reference>
<keyword evidence="2" id="KW-1185">Reference proteome</keyword>
<dbReference type="Proteomes" id="UP000606786">
    <property type="component" value="Unassembled WGS sequence"/>
</dbReference>
<organism evidence="1 2">
    <name type="scientific">Ceratitis capitata</name>
    <name type="common">Mediterranean fruit fly</name>
    <name type="synonym">Tephritis capitata</name>
    <dbReference type="NCBI Taxonomy" id="7213"/>
    <lineage>
        <taxon>Eukaryota</taxon>
        <taxon>Metazoa</taxon>
        <taxon>Ecdysozoa</taxon>
        <taxon>Arthropoda</taxon>
        <taxon>Hexapoda</taxon>
        <taxon>Insecta</taxon>
        <taxon>Pterygota</taxon>
        <taxon>Neoptera</taxon>
        <taxon>Endopterygota</taxon>
        <taxon>Diptera</taxon>
        <taxon>Brachycera</taxon>
        <taxon>Muscomorpha</taxon>
        <taxon>Tephritoidea</taxon>
        <taxon>Tephritidae</taxon>
        <taxon>Ceratitis</taxon>
        <taxon>Ceratitis</taxon>
    </lineage>
</organism>
<name>A0A811V4D0_CERCA</name>
<evidence type="ECO:0000313" key="2">
    <source>
        <dbReference type="Proteomes" id="UP000606786"/>
    </source>
</evidence>
<dbReference type="AlphaFoldDB" id="A0A811V4D0"/>
<sequence>MKCEERKICVIYKVIQLKKEETPIESATAKADRKKGFKYRVFNMCLSLRNFCNTCRARCSSFCHVAKEFHAATGLSVSLPSTFAIAYLRLATV</sequence>